<evidence type="ECO:0000256" key="2">
    <source>
        <dbReference type="SAM" id="MobiDB-lite"/>
    </source>
</evidence>
<accession>A0A0A1X5X2</accession>
<feature type="region of interest" description="Disordered" evidence="2">
    <location>
        <begin position="716"/>
        <end position="740"/>
    </location>
</feature>
<feature type="region of interest" description="Disordered" evidence="2">
    <location>
        <begin position="1"/>
        <end position="45"/>
    </location>
</feature>
<proteinExistence type="predicted"/>
<dbReference type="InterPro" id="IPR011993">
    <property type="entry name" value="PH-like_dom_sf"/>
</dbReference>
<dbReference type="SMART" id="SM00233">
    <property type="entry name" value="PH"/>
    <property type="match status" value="1"/>
</dbReference>
<dbReference type="GO" id="GO:0000281">
    <property type="term" value="P:mitotic cytokinesis"/>
    <property type="evidence" value="ECO:0007669"/>
    <property type="project" value="TreeGrafter"/>
</dbReference>
<dbReference type="InterPro" id="IPR051364">
    <property type="entry name" value="Cytokinesis/Rho-signaling"/>
</dbReference>
<feature type="compositionally biased region" description="Basic and acidic residues" evidence="2">
    <location>
        <begin position="599"/>
        <end position="609"/>
    </location>
</feature>
<feature type="region of interest" description="Disordered" evidence="2">
    <location>
        <begin position="192"/>
        <end position="224"/>
    </location>
</feature>
<dbReference type="Pfam" id="PF00169">
    <property type="entry name" value="PH"/>
    <property type="match status" value="1"/>
</dbReference>
<gene>
    <name evidence="4" type="primary">scra</name>
    <name evidence="4" type="ORF">g.7888</name>
</gene>
<dbReference type="Gene3D" id="2.30.29.30">
    <property type="entry name" value="Pleckstrin-homology domain (PH domain)/Phosphotyrosine-binding domain (PTB)"/>
    <property type="match status" value="1"/>
</dbReference>
<dbReference type="GO" id="GO:0031106">
    <property type="term" value="P:septin ring organization"/>
    <property type="evidence" value="ECO:0007669"/>
    <property type="project" value="TreeGrafter"/>
</dbReference>
<dbReference type="SUPFAM" id="SSF50729">
    <property type="entry name" value="PH domain-like"/>
    <property type="match status" value="1"/>
</dbReference>
<reference evidence="4" key="2">
    <citation type="journal article" date="2015" name="Gigascience">
        <title>Reconstructing a comprehensive transcriptome assembly of a white-pupal translocated strain of the pest fruit fly Bactrocera cucurbitae.</title>
        <authorList>
            <person name="Sim S.B."/>
            <person name="Calla B."/>
            <person name="Hall B."/>
            <person name="DeRego T."/>
            <person name="Geib S.M."/>
        </authorList>
    </citation>
    <scope>NUCLEOTIDE SEQUENCE</scope>
</reference>
<organism evidence="4">
    <name type="scientific">Zeugodacus cucurbitae</name>
    <name type="common">Melon fruit fly</name>
    <name type="synonym">Bactrocera cucurbitae</name>
    <dbReference type="NCBI Taxonomy" id="28588"/>
    <lineage>
        <taxon>Eukaryota</taxon>
        <taxon>Metazoa</taxon>
        <taxon>Ecdysozoa</taxon>
        <taxon>Arthropoda</taxon>
        <taxon>Hexapoda</taxon>
        <taxon>Insecta</taxon>
        <taxon>Pterygota</taxon>
        <taxon>Neoptera</taxon>
        <taxon>Endopterygota</taxon>
        <taxon>Diptera</taxon>
        <taxon>Brachycera</taxon>
        <taxon>Muscomorpha</taxon>
        <taxon>Tephritoidea</taxon>
        <taxon>Tephritidae</taxon>
        <taxon>Zeugodacus</taxon>
        <taxon>Zeugodacus</taxon>
    </lineage>
</organism>
<evidence type="ECO:0000313" key="4">
    <source>
        <dbReference type="EMBL" id="JAD06709.1"/>
    </source>
</evidence>
<feature type="region of interest" description="Disordered" evidence="2">
    <location>
        <begin position="571"/>
        <end position="614"/>
    </location>
</feature>
<feature type="compositionally biased region" description="Pro residues" evidence="2">
    <location>
        <begin position="575"/>
        <end position="587"/>
    </location>
</feature>
<evidence type="ECO:0000259" key="3">
    <source>
        <dbReference type="PROSITE" id="PS50003"/>
    </source>
</evidence>
<dbReference type="GO" id="GO:0000915">
    <property type="term" value="P:actomyosin contractile ring assembly"/>
    <property type="evidence" value="ECO:0007669"/>
    <property type="project" value="TreeGrafter"/>
</dbReference>
<dbReference type="PROSITE" id="PS50003">
    <property type="entry name" value="PH_DOMAIN"/>
    <property type="match status" value="1"/>
</dbReference>
<dbReference type="EMBL" id="GBXI01007583">
    <property type="protein sequence ID" value="JAD06709.1"/>
    <property type="molecule type" value="Transcribed_RNA"/>
</dbReference>
<feature type="region of interest" description="Disordered" evidence="2">
    <location>
        <begin position="640"/>
        <end position="697"/>
    </location>
</feature>
<dbReference type="FunFam" id="2.30.29.30:FF:000111">
    <property type="entry name" value="anillin isoform X1"/>
    <property type="match status" value="1"/>
</dbReference>
<keyword evidence="1" id="KW-0175">Coiled coil</keyword>
<dbReference type="GO" id="GO:0005826">
    <property type="term" value="C:actomyosin contractile ring"/>
    <property type="evidence" value="ECO:0007669"/>
    <property type="project" value="TreeGrafter"/>
</dbReference>
<feature type="compositionally biased region" description="Polar residues" evidence="2">
    <location>
        <begin position="649"/>
        <end position="668"/>
    </location>
</feature>
<feature type="region of interest" description="Disordered" evidence="2">
    <location>
        <begin position="240"/>
        <end position="270"/>
    </location>
</feature>
<dbReference type="Pfam" id="PF08174">
    <property type="entry name" value="Anillin"/>
    <property type="match status" value="1"/>
</dbReference>
<sequence>MDPFTQRMLEKAEQRSRLLGIRKTSKHPFVESAGDTTKSNDGGVLENRTQNLTQQKQSFLSQELTVHPIVAESLQATTHKGSNTSGESALSCNKLEVIEKPVNNASSLSANENKFHRQFSAVNKENMDLGIEINIVTNKDMEVEVQIEEQNIADNAAEVNRIKNASEQPSAIIRDTSRSRLQRLGALYANPNDLSSPIHRTEGDFHSDSLVDDGDGKNTKRPKQRLGKLVELASSINQWEDDTAHHDPYTFKSVPPPKPDLPSRKKSNPQVATSFNMNLTNKTYKEVHEQTISDQLSIEKKPAKITQPPCNTKQLSWDPILVNSLEAQGFQRCDSSVVKLAYDYSKHEETKPIAKQGDDIKSTSHQPKVAKLASTFSKILEDKYITGDNKERKFASVNVGLVSGRTAAFEKKVNASQEAQKQQKDPTELSLKERMQLFERNKGEALIPKAALGMAPSISKIQSDHIVQHKGEGVKATNSDNLFPNGNLNLKSAKPSSASKLREKVAALTSGTFTMAESKIKSDIQQQRHEDMQIIANRFYKQKCINDNITEVLVVKGPLLDVPNAKNNTAYTPPIHLPSPPPPPPMPKESSIVKNKRHSPSEVTKEESKRARKSAIITTLQEVDVNRIYPVLSDLESKNLVSESDRDSGATTATMSGHNNQDKYSQMTTKERETGNLDSMNNDGRDGSDMYSEEADDSSIDICNISLGREIMHAVQKNDDHRQKHQRDKRIGEEPYADNEYYGCEDSSLNSSETSLGINDYLDEALVEDGNDDVTQDSDDNTYDSENMYLQSKENKGTTASNSFSFHKSSKKYKNCKIITEENKISPISNSTTACTYMTQPVKSEMSINRENDNNMVTLVHTVSFYRRQQSDNSANSTPIRKVCKERKVLRSDISNVTSAPMNIEHKKNEREVKNDDTYVVEEVEKQVNSLDDEIDTDDTHLVEEKIKKLLDEVCKQQTVIAQTSQALNLCAATIEFSGSTESVEGERHLLVATHRRQACLDEIQRLRVEKCLRPVGSLRDKGRLTVKEITIPLRQDYIRKLAADTISGHHLVCLLKYNEYVLATKTVPTLPGLLAVKFPDVLTMNNVYADFRITLEIYGMTAQREVLPHEVKYHINLNKKCGIKTPKKKSSENRLVMPPVQSPAGPNVVRTPALVQYGFAIFSLREIQRTSWTLTQVLGVSPLEGVVHMKANCELSVLVEHRGFLTMFEDISGFGAWHRRWCYLNGSVLNYWKYPDDERKKTPIGTIDLYACHTQKVTVAPRDICARLNTMLLEFERPAKETDVESLIIVPNGRNTIVRYLLSADTKEERELWCAYFNKVLLLLRAWGPPQ</sequence>
<name>A0A0A1X5X2_ZEUCU</name>
<feature type="compositionally biased region" description="Basic and acidic residues" evidence="2">
    <location>
        <begin position="199"/>
        <end position="218"/>
    </location>
</feature>
<dbReference type="PANTHER" id="PTHR21538:SF23">
    <property type="entry name" value="ANILLIN"/>
    <property type="match status" value="1"/>
</dbReference>
<dbReference type="PANTHER" id="PTHR21538">
    <property type="entry name" value="ANILLIN/RHOTEKIN RTKN"/>
    <property type="match status" value="1"/>
</dbReference>
<protein>
    <submittedName>
        <fullName evidence="4">Actin-binding protein anillin</fullName>
    </submittedName>
</protein>
<reference evidence="4" key="1">
    <citation type="submission" date="2014-11" db="EMBL/GenBank/DDBJ databases">
        <authorList>
            <person name="Geib S."/>
        </authorList>
    </citation>
    <scope>NUCLEOTIDE SEQUENCE</scope>
</reference>
<dbReference type="CDD" id="cd01263">
    <property type="entry name" value="PH_anillin"/>
    <property type="match status" value="1"/>
</dbReference>
<dbReference type="InterPro" id="IPR037840">
    <property type="entry name" value="PH_Anillin"/>
</dbReference>
<dbReference type="InterPro" id="IPR012966">
    <property type="entry name" value="AHD"/>
</dbReference>
<feature type="domain" description="PH" evidence="3">
    <location>
        <begin position="1199"/>
        <end position="1323"/>
    </location>
</feature>
<evidence type="ECO:0000256" key="1">
    <source>
        <dbReference type="ARBA" id="ARBA00023054"/>
    </source>
</evidence>
<dbReference type="InterPro" id="IPR001849">
    <property type="entry name" value="PH_domain"/>
</dbReference>